<keyword evidence="7" id="KW-0472">Membrane</keyword>
<evidence type="ECO:0000256" key="6">
    <source>
        <dbReference type="ARBA" id="ARBA00023054"/>
    </source>
</evidence>
<evidence type="ECO:0000313" key="10">
    <source>
        <dbReference type="Proteomes" id="UP001558652"/>
    </source>
</evidence>
<dbReference type="GO" id="GO:0005737">
    <property type="term" value="C:cytoplasm"/>
    <property type="evidence" value="ECO:0007669"/>
    <property type="project" value="UniProtKB-SubCell"/>
</dbReference>
<feature type="compositionally biased region" description="Gly residues" evidence="8">
    <location>
        <begin position="236"/>
        <end position="245"/>
    </location>
</feature>
<proteinExistence type="predicted"/>
<organism evidence="9 10">
    <name type="scientific">Ranatra chinensis</name>
    <dbReference type="NCBI Taxonomy" id="642074"/>
    <lineage>
        <taxon>Eukaryota</taxon>
        <taxon>Metazoa</taxon>
        <taxon>Ecdysozoa</taxon>
        <taxon>Arthropoda</taxon>
        <taxon>Hexapoda</taxon>
        <taxon>Insecta</taxon>
        <taxon>Pterygota</taxon>
        <taxon>Neoptera</taxon>
        <taxon>Paraneoptera</taxon>
        <taxon>Hemiptera</taxon>
        <taxon>Heteroptera</taxon>
        <taxon>Panheteroptera</taxon>
        <taxon>Nepomorpha</taxon>
        <taxon>Nepidae</taxon>
        <taxon>Ranatrinae</taxon>
        <taxon>Ranatra</taxon>
    </lineage>
</organism>
<dbReference type="InterPro" id="IPR008677">
    <property type="entry name" value="MRVI1"/>
</dbReference>
<dbReference type="Proteomes" id="UP001558652">
    <property type="component" value="Unassembled WGS sequence"/>
</dbReference>
<dbReference type="PANTHER" id="PTHR15352:SF1">
    <property type="entry name" value="KASH5-LIKE COILED-COIL DOMAIN-CONTAINING PROTEIN"/>
    <property type="match status" value="1"/>
</dbReference>
<evidence type="ECO:0000256" key="3">
    <source>
        <dbReference type="ARBA" id="ARBA00022490"/>
    </source>
</evidence>
<evidence type="ECO:0000256" key="1">
    <source>
        <dbReference type="ARBA" id="ARBA00004167"/>
    </source>
</evidence>
<keyword evidence="3" id="KW-0963">Cytoplasm</keyword>
<accession>A0ABD0XYD7</accession>
<gene>
    <name evidence="9" type="ORF">AAG570_005731</name>
</gene>
<evidence type="ECO:0000256" key="8">
    <source>
        <dbReference type="SAM" id="MobiDB-lite"/>
    </source>
</evidence>
<dbReference type="EMBL" id="JBFDAA010000018">
    <property type="protein sequence ID" value="KAL1116236.1"/>
    <property type="molecule type" value="Genomic_DNA"/>
</dbReference>
<keyword evidence="10" id="KW-1185">Reference proteome</keyword>
<dbReference type="GO" id="GO:0016020">
    <property type="term" value="C:membrane"/>
    <property type="evidence" value="ECO:0007669"/>
    <property type="project" value="UniProtKB-SubCell"/>
</dbReference>
<evidence type="ECO:0000313" key="9">
    <source>
        <dbReference type="EMBL" id="KAL1116236.1"/>
    </source>
</evidence>
<reference evidence="9 10" key="1">
    <citation type="submission" date="2024-07" db="EMBL/GenBank/DDBJ databases">
        <title>Chromosome-level genome assembly of the water stick insect Ranatra chinensis (Heteroptera: Nepidae).</title>
        <authorList>
            <person name="Liu X."/>
        </authorList>
    </citation>
    <scope>NUCLEOTIDE SEQUENCE [LARGE SCALE GENOMIC DNA]</scope>
    <source>
        <strain evidence="9">Cailab_2021Rc</strain>
        <tissue evidence="9">Muscle</tissue>
    </source>
</reference>
<sequence length="280" mass="31297">MEVIKMVLKGFRYGKRSKFTSLMLAFKADKMTLKRRLELQNRLRDQTEINMNNEVDALKTVIQLLEPICMDCEKQEIYERIIHQVDALQKSVLRVSSVAEVYGAVQQENRMSKAVDVILAHVDCLKAAYEKEKSHHEEVKKLLSEHKPQAPGVANLQKDKRRASIATLHRHQSHSDGINSSHPDLKAFGMRKGPHGRRLIHTKSDYISDQHIGGLRSFSPTETGGDLTICEQDTANGGGNGGAGSLGWYRNGGCDNELDDEAEGGASFPLRRRPSQQPNG</sequence>
<dbReference type="Pfam" id="PF05781">
    <property type="entry name" value="MRVI1"/>
    <property type="match status" value="1"/>
</dbReference>
<feature type="region of interest" description="Disordered" evidence="8">
    <location>
        <begin position="236"/>
        <end position="280"/>
    </location>
</feature>
<comment type="caution">
    <text evidence="9">The sequence shown here is derived from an EMBL/GenBank/DDBJ whole genome shotgun (WGS) entry which is preliminary data.</text>
</comment>
<dbReference type="PANTHER" id="PTHR15352">
    <property type="entry name" value="LYMPHOID-RESTRICTED MEMBRANE PROTEIN, JAW1"/>
    <property type="match status" value="1"/>
</dbReference>
<evidence type="ECO:0000256" key="7">
    <source>
        <dbReference type="ARBA" id="ARBA00023136"/>
    </source>
</evidence>
<evidence type="ECO:0000256" key="5">
    <source>
        <dbReference type="ARBA" id="ARBA00022989"/>
    </source>
</evidence>
<evidence type="ECO:0000256" key="4">
    <source>
        <dbReference type="ARBA" id="ARBA00022692"/>
    </source>
</evidence>
<keyword evidence="5" id="KW-1133">Transmembrane helix</keyword>
<name>A0ABD0XYD7_9HEMI</name>
<evidence type="ECO:0000256" key="2">
    <source>
        <dbReference type="ARBA" id="ARBA00004496"/>
    </source>
</evidence>
<comment type="subcellular location">
    <subcellularLocation>
        <location evidence="2">Cytoplasm</location>
    </subcellularLocation>
    <subcellularLocation>
        <location evidence="1">Membrane</location>
        <topology evidence="1">Single-pass membrane protein</topology>
    </subcellularLocation>
</comment>
<keyword evidence="6" id="KW-0175">Coiled coil</keyword>
<keyword evidence="4" id="KW-0812">Transmembrane</keyword>
<dbReference type="AlphaFoldDB" id="A0ABD0XYD7"/>
<protein>
    <submittedName>
        <fullName evidence="9">Uncharacterized protein</fullName>
    </submittedName>
</protein>